<dbReference type="PANTHER" id="PTHR43725">
    <property type="entry name" value="UDP-GLUCOSE 4-EPIMERASE"/>
    <property type="match status" value="1"/>
</dbReference>
<evidence type="ECO:0000256" key="8">
    <source>
        <dbReference type="ARBA" id="ARBA00023235"/>
    </source>
</evidence>
<dbReference type="InterPro" id="IPR036291">
    <property type="entry name" value="NAD(P)-bd_dom_sf"/>
</dbReference>
<dbReference type="SUPFAM" id="SSF51735">
    <property type="entry name" value="NAD(P)-binding Rossmann-fold domains"/>
    <property type="match status" value="1"/>
</dbReference>
<evidence type="ECO:0000256" key="9">
    <source>
        <dbReference type="ARBA" id="ARBA00023277"/>
    </source>
</evidence>
<dbReference type="GO" id="GO:0003978">
    <property type="term" value="F:UDP-glucose 4-epimerase activity"/>
    <property type="evidence" value="ECO:0007669"/>
    <property type="project" value="UniProtKB-EC"/>
</dbReference>
<evidence type="ECO:0000256" key="3">
    <source>
        <dbReference type="ARBA" id="ARBA00004947"/>
    </source>
</evidence>
<organism evidence="13 14">
    <name type="scientific">Hoeflea algicola</name>
    <dbReference type="NCBI Taxonomy" id="2983763"/>
    <lineage>
        <taxon>Bacteria</taxon>
        <taxon>Pseudomonadati</taxon>
        <taxon>Pseudomonadota</taxon>
        <taxon>Alphaproteobacteria</taxon>
        <taxon>Hyphomicrobiales</taxon>
        <taxon>Rhizobiaceae</taxon>
        <taxon>Hoeflea</taxon>
    </lineage>
</organism>
<dbReference type="CDD" id="cd05247">
    <property type="entry name" value="UDP_G4E_1_SDR_e"/>
    <property type="match status" value="1"/>
</dbReference>
<accession>A0ABT3ZD04</accession>
<comment type="caution">
    <text evidence="13">The sequence shown here is derived from an EMBL/GenBank/DDBJ whole genome shotgun (WGS) entry which is preliminary data.</text>
</comment>
<keyword evidence="9 10" id="KW-0119">Carbohydrate metabolism</keyword>
<evidence type="ECO:0000313" key="13">
    <source>
        <dbReference type="EMBL" id="MCY0149677.1"/>
    </source>
</evidence>
<evidence type="ECO:0000313" key="14">
    <source>
        <dbReference type="Proteomes" id="UP001073227"/>
    </source>
</evidence>
<comment type="cofactor">
    <cofactor evidence="2 10">
        <name>NAD(+)</name>
        <dbReference type="ChEBI" id="CHEBI:57540"/>
    </cofactor>
</comment>
<comment type="similarity">
    <text evidence="4 10">Belongs to the NAD(P)-dependent epimerase/dehydratase family.</text>
</comment>
<dbReference type="Gene3D" id="3.40.50.720">
    <property type="entry name" value="NAD(P)-binding Rossmann-like Domain"/>
    <property type="match status" value="1"/>
</dbReference>
<dbReference type="InterPro" id="IPR005886">
    <property type="entry name" value="UDP_G4E"/>
</dbReference>
<evidence type="ECO:0000259" key="12">
    <source>
        <dbReference type="Pfam" id="PF01370"/>
    </source>
</evidence>
<dbReference type="EMBL" id="JAOVZR010000001">
    <property type="protein sequence ID" value="MCY0149677.1"/>
    <property type="molecule type" value="Genomic_DNA"/>
</dbReference>
<evidence type="ECO:0000256" key="10">
    <source>
        <dbReference type="RuleBase" id="RU366046"/>
    </source>
</evidence>
<dbReference type="NCBIfam" id="TIGR01179">
    <property type="entry name" value="galE"/>
    <property type="match status" value="1"/>
</dbReference>
<evidence type="ECO:0000256" key="1">
    <source>
        <dbReference type="ARBA" id="ARBA00000083"/>
    </source>
</evidence>
<keyword evidence="7 10" id="KW-0520">NAD</keyword>
<evidence type="ECO:0000256" key="4">
    <source>
        <dbReference type="ARBA" id="ARBA00007637"/>
    </source>
</evidence>
<reference evidence="13" key="1">
    <citation type="submission" date="2022-10" db="EMBL/GenBank/DDBJ databases">
        <title>Hoeflea sp. G2-23, isolated from marine algae.</title>
        <authorList>
            <person name="Kristyanto S."/>
            <person name="Kim J.M."/>
            <person name="Jeon C.O."/>
        </authorList>
    </citation>
    <scope>NUCLEOTIDE SEQUENCE</scope>
    <source>
        <strain evidence="13">G2-23</strain>
    </source>
</reference>
<protein>
    <recommendedName>
        <fullName evidence="6 10">UDP-glucose 4-epimerase</fullName>
        <ecNumber evidence="5 10">5.1.3.2</ecNumber>
    </recommendedName>
</protein>
<evidence type="ECO:0000256" key="11">
    <source>
        <dbReference type="SAM" id="MobiDB-lite"/>
    </source>
</evidence>
<dbReference type="Proteomes" id="UP001073227">
    <property type="component" value="Unassembled WGS sequence"/>
</dbReference>
<evidence type="ECO:0000256" key="2">
    <source>
        <dbReference type="ARBA" id="ARBA00001911"/>
    </source>
</evidence>
<comment type="subunit">
    <text evidence="10">Homodimer.</text>
</comment>
<comment type="catalytic activity">
    <reaction evidence="1 10">
        <text>UDP-alpha-D-glucose = UDP-alpha-D-galactose</text>
        <dbReference type="Rhea" id="RHEA:22168"/>
        <dbReference type="ChEBI" id="CHEBI:58885"/>
        <dbReference type="ChEBI" id="CHEBI:66914"/>
        <dbReference type="EC" id="5.1.3.2"/>
    </reaction>
</comment>
<gene>
    <name evidence="13" type="primary">galE</name>
    <name evidence="13" type="ORF">OEG84_18675</name>
</gene>
<evidence type="ECO:0000256" key="7">
    <source>
        <dbReference type="ARBA" id="ARBA00023027"/>
    </source>
</evidence>
<proteinExistence type="inferred from homology"/>
<dbReference type="Pfam" id="PF01370">
    <property type="entry name" value="Epimerase"/>
    <property type="match status" value="1"/>
</dbReference>
<dbReference type="EC" id="5.1.3.2" evidence="5 10"/>
<feature type="region of interest" description="Disordered" evidence="11">
    <location>
        <begin position="325"/>
        <end position="345"/>
    </location>
</feature>
<keyword evidence="8 10" id="KW-0413">Isomerase</keyword>
<evidence type="ECO:0000256" key="6">
    <source>
        <dbReference type="ARBA" id="ARBA00018569"/>
    </source>
</evidence>
<dbReference type="InterPro" id="IPR001509">
    <property type="entry name" value="Epimerase_deHydtase"/>
</dbReference>
<dbReference type="Gene3D" id="3.90.25.10">
    <property type="entry name" value="UDP-galactose 4-epimerase, domain 1"/>
    <property type="match status" value="1"/>
</dbReference>
<feature type="compositionally biased region" description="Polar residues" evidence="11">
    <location>
        <begin position="330"/>
        <end position="345"/>
    </location>
</feature>
<dbReference type="PANTHER" id="PTHR43725:SF53">
    <property type="entry name" value="UDP-ARABINOSE 4-EPIMERASE 1"/>
    <property type="match status" value="1"/>
</dbReference>
<keyword evidence="14" id="KW-1185">Reference proteome</keyword>
<feature type="domain" description="NAD-dependent epimerase/dehydratase" evidence="12">
    <location>
        <begin position="3"/>
        <end position="253"/>
    </location>
</feature>
<comment type="pathway">
    <text evidence="3 10">Carbohydrate metabolism; galactose metabolism.</text>
</comment>
<name>A0ABT3ZD04_9HYPH</name>
<evidence type="ECO:0000256" key="5">
    <source>
        <dbReference type="ARBA" id="ARBA00013189"/>
    </source>
</evidence>
<dbReference type="RefSeq" id="WP_267655124.1">
    <property type="nucleotide sequence ID" value="NZ_JAOVZR010000001.1"/>
</dbReference>
<sequence>MTVLVTGGAGYIGSHMVWKLLDRNEQVVVIDDLSTGHAWAVPDGVAFVHADVADKSALDRIFSEHQIDAVFHFAGAIIVPESVEFPLKYYRENASKTGALIDHAIERRIAHFIYSSSAAVYGAPGMDPVTEAAPCAPESPYGTSKLVTEWMLRDVAAANPAFRYAALRYFNVAGADPDMRSGQSSRVSTHLIKIAAEAAVGKRDGVSIFGDDFPTPDGTCVRDYIHVSDLVEAHYQALVHLRAGGPSIIANCGYGSGYSVRQVIEAVKAVSGVDFEAIIGPRRPGDAAMIVADSTLARTVLNWSPQLDDLETIIRHALEWERRLAEQGPKTPSDQDSQVCPENSI</sequence>